<feature type="transmembrane region" description="Helical" evidence="1">
    <location>
        <begin position="127"/>
        <end position="148"/>
    </location>
</feature>
<accession>A0A543ADS8</accession>
<protein>
    <submittedName>
        <fullName evidence="2">Uncharacterized protein</fullName>
    </submittedName>
</protein>
<proteinExistence type="predicted"/>
<evidence type="ECO:0000313" key="2">
    <source>
        <dbReference type="EMBL" id="TQL70728.1"/>
    </source>
</evidence>
<feature type="transmembrane region" description="Helical" evidence="1">
    <location>
        <begin position="75"/>
        <end position="99"/>
    </location>
</feature>
<reference evidence="2 3" key="1">
    <citation type="submission" date="2019-06" db="EMBL/GenBank/DDBJ databases">
        <title>Sequencing the genomes of 1000 actinobacteria strains.</title>
        <authorList>
            <person name="Klenk H.-P."/>
        </authorList>
    </citation>
    <scope>NUCLEOTIDE SEQUENCE [LARGE SCALE GENOMIC DNA]</scope>
    <source>
        <strain evidence="2 3">DSM 25218</strain>
    </source>
</reference>
<organism evidence="2 3">
    <name type="scientific">Nocardioides albertanoniae</name>
    <dbReference type="NCBI Taxonomy" id="1175486"/>
    <lineage>
        <taxon>Bacteria</taxon>
        <taxon>Bacillati</taxon>
        <taxon>Actinomycetota</taxon>
        <taxon>Actinomycetes</taxon>
        <taxon>Propionibacteriales</taxon>
        <taxon>Nocardioidaceae</taxon>
        <taxon>Nocardioides</taxon>
    </lineage>
</organism>
<name>A0A543ADS8_9ACTN</name>
<evidence type="ECO:0000313" key="3">
    <source>
        <dbReference type="Proteomes" id="UP000320209"/>
    </source>
</evidence>
<keyword evidence="1" id="KW-1133">Transmembrane helix</keyword>
<keyword evidence="1" id="KW-0472">Membrane</keyword>
<comment type="caution">
    <text evidence="2">The sequence shown here is derived from an EMBL/GenBank/DDBJ whole genome shotgun (WGS) entry which is preliminary data.</text>
</comment>
<gene>
    <name evidence="2" type="ORF">FB381_4670</name>
</gene>
<keyword evidence="3" id="KW-1185">Reference proteome</keyword>
<dbReference type="EMBL" id="VFOV01000001">
    <property type="protein sequence ID" value="TQL70728.1"/>
    <property type="molecule type" value="Genomic_DNA"/>
</dbReference>
<evidence type="ECO:0000256" key="1">
    <source>
        <dbReference type="SAM" id="Phobius"/>
    </source>
</evidence>
<keyword evidence="1" id="KW-0812">Transmembrane</keyword>
<sequence length="296" mass="33166">MPHRDSEWKPLTTTTTDKRAGLVHYLTQPGLLGRLSRGNPKLAPWILIGVHLLPLAIVVLIWSIGLAPAFDSIHWIPAILATVIAVTIPLPMMFAFGFWGVGAASGRDGGDQFDDDFTPLVAFGLGWLRWLLQLIMIGGIILATILIWMDFRPWHLLSTAEIDAMPEELASMPLPEDWERVGEPSDDWKNDHTAYRSPHAQLEESFYAPVTYGEMKAWVNDSTVWERSEFGPIDAIECDDSLQWCDAERVVQPGEPREYTVTFKWNDTSGVTDSSGHPLKTVRVELSYAENGGPWK</sequence>
<dbReference type="Proteomes" id="UP000320209">
    <property type="component" value="Unassembled WGS sequence"/>
</dbReference>
<dbReference type="AlphaFoldDB" id="A0A543ADS8"/>
<feature type="transmembrane region" description="Helical" evidence="1">
    <location>
        <begin position="42"/>
        <end position="63"/>
    </location>
</feature>